<feature type="transmembrane region" description="Helical" evidence="11">
    <location>
        <begin position="832"/>
        <end position="850"/>
    </location>
</feature>
<dbReference type="InterPro" id="IPR005886">
    <property type="entry name" value="UDP_G4E"/>
</dbReference>
<evidence type="ECO:0000256" key="3">
    <source>
        <dbReference type="ARBA" id="ARBA00004141"/>
    </source>
</evidence>
<keyword evidence="11" id="KW-1133">Transmembrane helix</keyword>
<feature type="transmembrane region" description="Helical" evidence="11">
    <location>
        <begin position="732"/>
        <end position="754"/>
    </location>
</feature>
<comment type="function">
    <text evidence="8">Mutarotase converts alpha-aldose to the beta-anomer. It is active on D-glucose, L-arabinose, D-xylose, D-galactose, maltose and lactose.</text>
</comment>
<dbReference type="Gene3D" id="1.20.1720.10">
    <property type="entry name" value="Multidrug resistance protein D"/>
    <property type="match status" value="1"/>
</dbReference>
<evidence type="ECO:0000256" key="8">
    <source>
        <dbReference type="ARBA" id="ARBA00037676"/>
    </source>
</evidence>
<keyword evidence="7" id="KW-0413">Isomerase</keyword>
<feature type="transmembrane region" description="Helical" evidence="11">
    <location>
        <begin position="922"/>
        <end position="942"/>
    </location>
</feature>
<comment type="caution">
    <text evidence="13">The sequence shown here is derived from an EMBL/GenBank/DDBJ whole genome shotgun (WGS) entry which is preliminary data.</text>
</comment>
<gene>
    <name evidence="13" type="ORF">ONZ51_g1900</name>
</gene>
<dbReference type="Gene3D" id="3.40.50.720">
    <property type="entry name" value="NAD(P)-binding Rossmann-like Domain"/>
    <property type="match status" value="1"/>
</dbReference>
<reference evidence="13" key="1">
    <citation type="submission" date="2022-11" db="EMBL/GenBank/DDBJ databases">
        <title>Genome Sequence of Cubamyces cubensis.</title>
        <authorList>
            <person name="Buettner E."/>
        </authorList>
    </citation>
    <scope>NUCLEOTIDE SEQUENCE</scope>
    <source>
        <strain evidence="13">MPL-01</strain>
    </source>
</reference>
<comment type="pathway">
    <text evidence="4">Carbohydrate metabolism; galactose metabolism.</text>
</comment>
<evidence type="ECO:0000313" key="14">
    <source>
        <dbReference type="Proteomes" id="UP001215151"/>
    </source>
</evidence>
<dbReference type="GO" id="GO:0016020">
    <property type="term" value="C:membrane"/>
    <property type="evidence" value="ECO:0007669"/>
    <property type="project" value="UniProtKB-SubCell"/>
</dbReference>
<protein>
    <recommendedName>
        <fullName evidence="12">NAD(P)-binding domain-containing protein</fullName>
    </recommendedName>
</protein>
<dbReference type="PANTHER" id="PTHR43725:SF47">
    <property type="entry name" value="UDP-GLUCOSE 4-EPIMERASE"/>
    <property type="match status" value="1"/>
</dbReference>
<evidence type="ECO:0000256" key="5">
    <source>
        <dbReference type="ARBA" id="ARBA00005028"/>
    </source>
</evidence>
<comment type="catalytic activity">
    <reaction evidence="1">
        <text>UDP-alpha-D-glucose = UDP-alpha-D-galactose</text>
        <dbReference type="Rhea" id="RHEA:22168"/>
        <dbReference type="ChEBI" id="CHEBI:58885"/>
        <dbReference type="ChEBI" id="CHEBI:66914"/>
        <dbReference type="EC" id="5.1.3.2"/>
    </reaction>
</comment>
<comment type="similarity">
    <text evidence="10">In the C-terminal section; belongs to the aldose epimerase family.</text>
</comment>
<dbReference type="Pfam" id="PF16363">
    <property type="entry name" value="GDP_Man_Dehyd"/>
    <property type="match status" value="1"/>
</dbReference>
<dbReference type="EMBL" id="JAPEVG010000028">
    <property type="protein sequence ID" value="KAJ8495077.1"/>
    <property type="molecule type" value="Genomic_DNA"/>
</dbReference>
<evidence type="ECO:0000256" key="9">
    <source>
        <dbReference type="ARBA" id="ARBA00037955"/>
    </source>
</evidence>
<dbReference type="Pfam" id="PF07690">
    <property type="entry name" value="MFS_1"/>
    <property type="match status" value="1"/>
</dbReference>
<dbReference type="NCBIfam" id="TIGR01179">
    <property type="entry name" value="galE"/>
    <property type="match status" value="1"/>
</dbReference>
<dbReference type="AlphaFoldDB" id="A0AAD7XEF0"/>
<dbReference type="CDD" id="cd05247">
    <property type="entry name" value="UDP_G4E_1_SDR_e"/>
    <property type="match status" value="1"/>
</dbReference>
<dbReference type="SUPFAM" id="SSF103473">
    <property type="entry name" value="MFS general substrate transporter"/>
    <property type="match status" value="1"/>
</dbReference>
<evidence type="ECO:0000256" key="4">
    <source>
        <dbReference type="ARBA" id="ARBA00004947"/>
    </source>
</evidence>
<dbReference type="GO" id="GO:0022857">
    <property type="term" value="F:transmembrane transporter activity"/>
    <property type="evidence" value="ECO:0007669"/>
    <property type="project" value="InterPro"/>
</dbReference>
<evidence type="ECO:0000256" key="1">
    <source>
        <dbReference type="ARBA" id="ARBA00000083"/>
    </source>
</evidence>
<evidence type="ECO:0000256" key="7">
    <source>
        <dbReference type="ARBA" id="ARBA00023235"/>
    </source>
</evidence>
<dbReference type="GO" id="GO:0003978">
    <property type="term" value="F:UDP-glucose 4-epimerase activity"/>
    <property type="evidence" value="ECO:0007669"/>
    <property type="project" value="UniProtKB-EC"/>
</dbReference>
<comment type="subcellular location">
    <subcellularLocation>
        <location evidence="3">Membrane</location>
        <topology evidence="3">Multi-pass membrane protein</topology>
    </subcellularLocation>
</comment>
<dbReference type="InterPro" id="IPR036291">
    <property type="entry name" value="NAD(P)-bd_dom_sf"/>
</dbReference>
<evidence type="ECO:0000256" key="6">
    <source>
        <dbReference type="ARBA" id="ARBA00023027"/>
    </source>
</evidence>
<dbReference type="SUPFAM" id="SSF51735">
    <property type="entry name" value="NAD(P)-binding Rossmann-fold domains"/>
    <property type="match status" value="1"/>
</dbReference>
<evidence type="ECO:0000256" key="10">
    <source>
        <dbReference type="ARBA" id="ARBA00038238"/>
    </source>
</evidence>
<dbReference type="PANTHER" id="PTHR43725">
    <property type="entry name" value="UDP-GLUCOSE 4-EPIMERASE"/>
    <property type="match status" value="1"/>
</dbReference>
<keyword evidence="14" id="KW-1185">Reference proteome</keyword>
<dbReference type="Proteomes" id="UP001215151">
    <property type="component" value="Unassembled WGS sequence"/>
</dbReference>
<feature type="transmembrane region" description="Helical" evidence="11">
    <location>
        <begin position="983"/>
        <end position="1004"/>
    </location>
</feature>
<organism evidence="13 14">
    <name type="scientific">Trametes cubensis</name>
    <dbReference type="NCBI Taxonomy" id="1111947"/>
    <lineage>
        <taxon>Eukaryota</taxon>
        <taxon>Fungi</taxon>
        <taxon>Dikarya</taxon>
        <taxon>Basidiomycota</taxon>
        <taxon>Agaricomycotina</taxon>
        <taxon>Agaricomycetes</taxon>
        <taxon>Polyporales</taxon>
        <taxon>Polyporaceae</taxon>
        <taxon>Trametes</taxon>
    </lineage>
</organism>
<comment type="similarity">
    <text evidence="9">In the N-terminal section; belongs to the NAD(P)-dependent epimerase/dehydratase family.</text>
</comment>
<comment type="pathway">
    <text evidence="5">Carbohydrate metabolism; hexose metabolism.</text>
</comment>
<accession>A0AAD7XEF0</accession>
<keyword evidence="11" id="KW-0812">Transmembrane</keyword>
<feature type="transmembrane region" description="Helical" evidence="11">
    <location>
        <begin position="643"/>
        <end position="660"/>
    </location>
</feature>
<evidence type="ECO:0000313" key="13">
    <source>
        <dbReference type="EMBL" id="KAJ8495077.1"/>
    </source>
</evidence>
<name>A0AAD7XEF0_9APHY</name>
<dbReference type="GO" id="GO:0006012">
    <property type="term" value="P:galactose metabolic process"/>
    <property type="evidence" value="ECO:0007669"/>
    <property type="project" value="InterPro"/>
</dbReference>
<dbReference type="InterPro" id="IPR036259">
    <property type="entry name" value="MFS_trans_sf"/>
</dbReference>
<dbReference type="InterPro" id="IPR011701">
    <property type="entry name" value="MFS"/>
</dbReference>
<evidence type="ECO:0000256" key="11">
    <source>
        <dbReference type="SAM" id="Phobius"/>
    </source>
</evidence>
<comment type="cofactor">
    <cofactor evidence="2">
        <name>NAD(+)</name>
        <dbReference type="ChEBI" id="CHEBI:57540"/>
    </cofactor>
</comment>
<feature type="transmembrane region" description="Helical" evidence="11">
    <location>
        <begin position="672"/>
        <end position="690"/>
    </location>
</feature>
<keyword evidence="6" id="KW-0520">NAD</keyword>
<dbReference type="PRINTS" id="PR01713">
    <property type="entry name" value="NUCEPIMERASE"/>
</dbReference>
<feature type="transmembrane region" description="Helical" evidence="11">
    <location>
        <begin position="1016"/>
        <end position="1038"/>
    </location>
</feature>
<proteinExistence type="inferred from homology"/>
<evidence type="ECO:0000259" key="12">
    <source>
        <dbReference type="Pfam" id="PF16363"/>
    </source>
</evidence>
<feature type="transmembrane region" description="Helical" evidence="11">
    <location>
        <begin position="948"/>
        <end position="976"/>
    </location>
</feature>
<dbReference type="GO" id="GO:0005829">
    <property type="term" value="C:cytosol"/>
    <property type="evidence" value="ECO:0007669"/>
    <property type="project" value="TreeGrafter"/>
</dbReference>
<feature type="transmembrane region" description="Helical" evidence="11">
    <location>
        <begin position="888"/>
        <end position="910"/>
    </location>
</feature>
<evidence type="ECO:0000256" key="2">
    <source>
        <dbReference type="ARBA" id="ARBA00001911"/>
    </source>
</evidence>
<feature type="domain" description="NAD(P)-binding" evidence="12">
    <location>
        <begin position="13"/>
        <end position="362"/>
    </location>
</feature>
<dbReference type="InterPro" id="IPR016040">
    <property type="entry name" value="NAD(P)-bd_dom"/>
</dbReference>
<dbReference type="Gene3D" id="3.90.25.10">
    <property type="entry name" value="UDP-galactose 4-epimerase, domain 1"/>
    <property type="match status" value="1"/>
</dbReference>
<sequence length="1070" mass="117647">MSAQDDQPLKRVLVTGGAGYIGSHVIFALQQTRRYKVISIDNHHNSSPKALERVAQIARDSLPSTASEKDKDSAEIDAHTVDLTKRDEIRKVFEKYGKGGIWGVVHIAAYKAVGESTEIPLTYYENNVSATVYLLQIMSEFDCTRIVYSSSATVYGTPPVIPIPETTRLEAHSPYGKTKVMCETIISDLCSAEPKRWRGLSLRYFNPAGAHPSGLIGEAPIGRPGNLFPLLAAIAVGRQPNDLKVFGNDYPTPDGTCVRDYLHVLDLAKGHLLALDALAPESKVFDNCPSDARYKAYNLGKGKGMSVLQIVEAMRKATGFDFKYEIVGRRRGDVPDLTADPSLAEKELGFKAKEDLETMCRDLWNWQTKNPNGSRRSFARETDRLPTLIARGGADSSGPPESVRTILKLLMVLIRVVHEMREAGAWRHSQVCWAPEALLGPLDVPRPEAWVLPGNVGGSRPAALEAHSRRIVRSSSGGAYIVLALGLLGVQERLPRSTVARLAHHAVRDPCESYVIDRVRRTLNGEWRASPSAYGPRDFCDTMRVRVANLRIRHAEDRYLEKVPGTGLLSDQGIVHGHEVAIDEARHLKRGTGKYAHVVLIPQPSDDPADPAFAASLDGALSPMVGPGYVLLAKQFNVSVDNVTSSFGFILLGLGIFMLAQNALAVKYGHRIVYLFSVSLMFISCIWCALSPNLASIRASRFFQGFGMSALQSLVASTLEQIYCVHERGSRSVIWSFSIMAGITLGPLICSYVIQNLSWEFGFWFTTYKREDVALVPSLKRQGSNGGSMEKAMAASDVESVGSGSSRPAPPTYLSQLKIWHGALSDESIWKIFLRPFPFLLSPVTYFLFLTHGMQTVWLSLVPLCSSTIFTLEYNFDAAQIGLTNLGGIVGIVLAMLVVGPLNDWGIVWISKRNGGIYEPEFRLAFMLSMLFGVFGYVGWAVGNDHHMPWIGAVACITMLNFSIVVSGSAAVTYLLDTHGTNALHILALSNFAKNMVLYGSTFFANGMVLSRGVKVSLLILGACQAFCWLASVPMYVFGKRVRSFLARHPHIFRGELSENDRLMHQADKE</sequence>
<keyword evidence="11" id="KW-0472">Membrane</keyword>